<feature type="compositionally biased region" description="Polar residues" evidence="1">
    <location>
        <begin position="68"/>
        <end position="78"/>
    </location>
</feature>
<evidence type="ECO:0000313" key="3">
    <source>
        <dbReference type="EMBL" id="KKR27797.1"/>
    </source>
</evidence>
<dbReference type="EMBL" id="LBXL01000066">
    <property type="protein sequence ID" value="KKR27797.1"/>
    <property type="molecule type" value="Genomic_DNA"/>
</dbReference>
<dbReference type="SUPFAM" id="SSF82171">
    <property type="entry name" value="DPP6 N-terminal domain-like"/>
    <property type="match status" value="1"/>
</dbReference>
<name>A0A0G0SQA2_9BACT</name>
<dbReference type="InterPro" id="IPR011042">
    <property type="entry name" value="6-blade_b-propeller_TolB-like"/>
</dbReference>
<keyword evidence="2" id="KW-0812">Transmembrane</keyword>
<dbReference type="Gene3D" id="2.120.10.30">
    <property type="entry name" value="TolB, C-terminal domain"/>
    <property type="match status" value="1"/>
</dbReference>
<organism evidence="3 4">
    <name type="scientific">Candidatus Woesebacteria bacterium GW2011_GWA1_39_8</name>
    <dbReference type="NCBI Taxonomy" id="1618552"/>
    <lineage>
        <taxon>Bacteria</taxon>
        <taxon>Candidatus Woeseibacteriota</taxon>
    </lineage>
</organism>
<evidence type="ECO:0000256" key="2">
    <source>
        <dbReference type="SAM" id="Phobius"/>
    </source>
</evidence>
<evidence type="ECO:0000256" key="1">
    <source>
        <dbReference type="SAM" id="MobiDB-lite"/>
    </source>
</evidence>
<feature type="transmembrane region" description="Helical" evidence="2">
    <location>
        <begin position="159"/>
        <end position="180"/>
    </location>
</feature>
<dbReference type="AlphaFoldDB" id="A0A0G0SQA2"/>
<reference evidence="3 4" key="1">
    <citation type="journal article" date="2015" name="Nature">
        <title>rRNA introns, odd ribosomes, and small enigmatic genomes across a large radiation of phyla.</title>
        <authorList>
            <person name="Brown C.T."/>
            <person name="Hug L.A."/>
            <person name="Thomas B.C."/>
            <person name="Sharon I."/>
            <person name="Castelle C.J."/>
            <person name="Singh A."/>
            <person name="Wilkins M.J."/>
            <person name="Williams K.H."/>
            <person name="Banfield J.F."/>
        </authorList>
    </citation>
    <scope>NUCLEOTIDE SEQUENCE [LARGE SCALE GENOMIC DNA]</scope>
</reference>
<feature type="compositionally biased region" description="Low complexity" evidence="1">
    <location>
        <begin position="81"/>
        <end position="93"/>
    </location>
</feature>
<feature type="region of interest" description="Disordered" evidence="1">
    <location>
        <begin position="1"/>
        <end position="150"/>
    </location>
</feature>
<proteinExistence type="predicted"/>
<sequence>MQDDNSNSTTPNSPDAISNSTPTAIPGNDSTNMDPMGAVESPAVQVQSSTVSPMSSPPSTPSSDPSAGVTSQTNSQYAVQGDSGADSNSGSSDTPAPFSSGFNTAAGTPQVMGDTGMQGDQNTESIPTPPTATPPVGSGDVSSVMSTPGPKKSSGVFKILLIILILIALGGLGFAGYNYYLNSKTQKDTMVAPTVYATPTFDPNSIYIENGSIVQKTSTGESKILIDKNDMEGLGIAGFSQVHVSPNSKLLCFEALPPAPVPALYLSNIDGSNRVEVGINKKECTWSPDSAKLAYINSATDSGTSVDIFLYDVATSTEKNLTSGTSGVGFSRDYELVGWSQDSSKVVCAYAQTNTRDANDTKSGSCEINLTTGVVSDLPASTDPSTVQIPTIEVMQQ</sequence>
<comment type="caution">
    <text evidence="3">The sequence shown here is derived from an EMBL/GenBank/DDBJ whole genome shotgun (WGS) entry which is preliminary data.</text>
</comment>
<gene>
    <name evidence="3" type="ORF">UT61_C0066G0012</name>
</gene>
<accession>A0A0G0SQA2</accession>
<dbReference type="Proteomes" id="UP000034793">
    <property type="component" value="Unassembled WGS sequence"/>
</dbReference>
<keyword evidence="2" id="KW-1133">Transmembrane helix</keyword>
<feature type="compositionally biased region" description="Polar residues" evidence="1">
    <location>
        <begin position="1"/>
        <end position="33"/>
    </location>
</feature>
<evidence type="ECO:0000313" key="4">
    <source>
        <dbReference type="Proteomes" id="UP000034793"/>
    </source>
</evidence>
<keyword evidence="2" id="KW-0472">Membrane</keyword>
<protein>
    <submittedName>
        <fullName evidence="3">Uncharacterized protein</fullName>
    </submittedName>
</protein>